<dbReference type="PANTHER" id="PTHR10285">
    <property type="entry name" value="URIDINE KINASE"/>
    <property type="match status" value="1"/>
</dbReference>
<evidence type="ECO:0000313" key="1">
    <source>
        <dbReference type="EMBL" id="NQE36359.1"/>
    </source>
</evidence>
<evidence type="ECO:0008006" key="3">
    <source>
        <dbReference type="Google" id="ProtNLM"/>
    </source>
</evidence>
<organism evidence="1 2">
    <name type="scientific">Microcoleus asticus IPMA8</name>
    <dbReference type="NCBI Taxonomy" id="2563858"/>
    <lineage>
        <taxon>Bacteria</taxon>
        <taxon>Bacillati</taxon>
        <taxon>Cyanobacteriota</taxon>
        <taxon>Cyanophyceae</taxon>
        <taxon>Oscillatoriophycideae</taxon>
        <taxon>Oscillatoriales</taxon>
        <taxon>Microcoleaceae</taxon>
        <taxon>Microcoleus</taxon>
        <taxon>Microcoleus asticus</taxon>
    </lineage>
</organism>
<keyword evidence="2" id="KW-1185">Reference proteome</keyword>
<sequence length="407" mass="45852">MNRSTATPVDILHRWQAGVSEARPYGGYANEEDRPLAKALRSEGKPAKRIARDFEILASWELADDVRSRAFGITPDNAADVVRCKTDLFFSLLDELHTLPLKSTVFLETLWNLWLPLAMQLSTEKQSLNRPLIQGILGGQGTGKTTLCEVLRLILEKLGYSTVSLSLDDLYKTYADRQKLQKADPRLIWRGPPGTHDIDLGIAVLDKLRRSQTRELAAVDNPKSDALKPDIIKNIEIPRFDKSACGGAGDRSQPEIISGADIVLFEGWFVGVNPVVDAKLNEFLAGAPFPISTEGDCQFARDMNAKLHDYLPLWNRLDRLMVLYPQDYRISQVWRNQAEQEMMAAGKSGMSEEEIHRFVEYFWKALHPELFIKSMVEEGDRVDLVIEVLSDRTVGQICRAIDLNLSD</sequence>
<dbReference type="RefSeq" id="WP_172190277.1">
    <property type="nucleotide sequence ID" value="NZ_CAWPPK010000299.1"/>
</dbReference>
<dbReference type="Proteomes" id="UP000702425">
    <property type="component" value="Unassembled WGS sequence"/>
</dbReference>
<protein>
    <recommendedName>
        <fullName evidence="3">Glycerate kinase</fullName>
    </recommendedName>
</protein>
<accession>A0ABX2D132</accession>
<name>A0ABX2D132_9CYAN</name>
<dbReference type="Gene3D" id="3.40.50.300">
    <property type="entry name" value="P-loop containing nucleotide triphosphate hydrolases"/>
    <property type="match status" value="1"/>
</dbReference>
<gene>
    <name evidence="1" type="ORF">E5S67_04124</name>
</gene>
<reference evidence="1 2" key="1">
    <citation type="journal article" date="2020" name="Sci. Rep.">
        <title>A novel cyanobacterial geosmin producer, revising GeoA distribution and dispersion patterns in Bacteria.</title>
        <authorList>
            <person name="Churro C."/>
            <person name="Semedo-Aguiar A.P."/>
            <person name="Silva A.D."/>
            <person name="Pereira-Leal J.B."/>
            <person name="Leite R.B."/>
        </authorList>
    </citation>
    <scope>NUCLEOTIDE SEQUENCE [LARGE SCALE GENOMIC DNA]</scope>
    <source>
        <strain evidence="1 2">IPMA8</strain>
    </source>
</reference>
<proteinExistence type="predicted"/>
<comment type="caution">
    <text evidence="1">The sequence shown here is derived from an EMBL/GenBank/DDBJ whole genome shotgun (WGS) entry which is preliminary data.</text>
</comment>
<evidence type="ECO:0000313" key="2">
    <source>
        <dbReference type="Proteomes" id="UP000702425"/>
    </source>
</evidence>
<dbReference type="EMBL" id="SRRZ01000082">
    <property type="protein sequence ID" value="NQE36359.1"/>
    <property type="molecule type" value="Genomic_DNA"/>
</dbReference>
<dbReference type="InterPro" id="IPR027417">
    <property type="entry name" value="P-loop_NTPase"/>
</dbReference>
<dbReference type="SUPFAM" id="SSF52540">
    <property type="entry name" value="P-loop containing nucleoside triphosphate hydrolases"/>
    <property type="match status" value="1"/>
</dbReference>